<reference evidence="1 2" key="1">
    <citation type="submission" date="2014-04" db="EMBL/GenBank/DDBJ databases">
        <authorList>
            <consortium name="DOE Joint Genome Institute"/>
            <person name="Kuo A."/>
            <person name="Gay G."/>
            <person name="Dore J."/>
            <person name="Kohler A."/>
            <person name="Nagy L.G."/>
            <person name="Floudas D."/>
            <person name="Copeland A."/>
            <person name="Barry K.W."/>
            <person name="Cichocki N."/>
            <person name="Veneault-Fourrey C."/>
            <person name="LaButti K."/>
            <person name="Lindquist E.A."/>
            <person name="Lipzen A."/>
            <person name="Lundell T."/>
            <person name="Morin E."/>
            <person name="Murat C."/>
            <person name="Sun H."/>
            <person name="Tunlid A."/>
            <person name="Henrissat B."/>
            <person name="Grigoriev I.V."/>
            <person name="Hibbett D.S."/>
            <person name="Martin F."/>
            <person name="Nordberg H.P."/>
            <person name="Cantor M.N."/>
            <person name="Hua S.X."/>
        </authorList>
    </citation>
    <scope>NUCLEOTIDE SEQUENCE [LARGE SCALE GENOMIC DNA]</scope>
    <source>
        <strain evidence="2">h7</strain>
    </source>
</reference>
<gene>
    <name evidence="1" type="ORF">M413DRAFT_440342</name>
</gene>
<dbReference type="EMBL" id="KN831770">
    <property type="protein sequence ID" value="KIM46768.1"/>
    <property type="molecule type" value="Genomic_DNA"/>
</dbReference>
<organism evidence="1 2">
    <name type="scientific">Hebeloma cylindrosporum</name>
    <dbReference type="NCBI Taxonomy" id="76867"/>
    <lineage>
        <taxon>Eukaryota</taxon>
        <taxon>Fungi</taxon>
        <taxon>Dikarya</taxon>
        <taxon>Basidiomycota</taxon>
        <taxon>Agaricomycotina</taxon>
        <taxon>Agaricomycetes</taxon>
        <taxon>Agaricomycetidae</taxon>
        <taxon>Agaricales</taxon>
        <taxon>Agaricineae</taxon>
        <taxon>Hymenogastraceae</taxon>
        <taxon>Hebeloma</taxon>
    </lineage>
</organism>
<protein>
    <submittedName>
        <fullName evidence="1">Uncharacterized protein</fullName>
    </submittedName>
</protein>
<dbReference type="HOGENOM" id="CLU_2671332_0_0_1"/>
<sequence>MLKCLPLLISQDRDSTFGSVPAILEQFSVNCPEQILTGDELGLRWTASDPAIAHFARSRSLPNVLLLANCRSDPQ</sequence>
<evidence type="ECO:0000313" key="2">
    <source>
        <dbReference type="Proteomes" id="UP000053424"/>
    </source>
</evidence>
<evidence type="ECO:0000313" key="1">
    <source>
        <dbReference type="EMBL" id="KIM46768.1"/>
    </source>
</evidence>
<dbReference type="AlphaFoldDB" id="A0A0C2YAB1"/>
<proteinExistence type="predicted"/>
<keyword evidence="2" id="KW-1185">Reference proteome</keyword>
<accession>A0A0C2YAB1</accession>
<dbReference type="Proteomes" id="UP000053424">
    <property type="component" value="Unassembled WGS sequence"/>
</dbReference>
<name>A0A0C2YAB1_HEBCY</name>
<reference evidence="2" key="2">
    <citation type="submission" date="2015-01" db="EMBL/GenBank/DDBJ databases">
        <title>Evolutionary Origins and Diversification of the Mycorrhizal Mutualists.</title>
        <authorList>
            <consortium name="DOE Joint Genome Institute"/>
            <consortium name="Mycorrhizal Genomics Consortium"/>
            <person name="Kohler A."/>
            <person name="Kuo A."/>
            <person name="Nagy L.G."/>
            <person name="Floudas D."/>
            <person name="Copeland A."/>
            <person name="Barry K.W."/>
            <person name="Cichocki N."/>
            <person name="Veneault-Fourrey C."/>
            <person name="LaButti K."/>
            <person name="Lindquist E.A."/>
            <person name="Lipzen A."/>
            <person name="Lundell T."/>
            <person name="Morin E."/>
            <person name="Murat C."/>
            <person name="Riley R."/>
            <person name="Ohm R."/>
            <person name="Sun H."/>
            <person name="Tunlid A."/>
            <person name="Henrissat B."/>
            <person name="Grigoriev I.V."/>
            <person name="Hibbett D.S."/>
            <person name="Martin F."/>
        </authorList>
    </citation>
    <scope>NUCLEOTIDE SEQUENCE [LARGE SCALE GENOMIC DNA]</scope>
    <source>
        <strain evidence="2">h7</strain>
    </source>
</reference>